<dbReference type="Proteomes" id="UP001604336">
    <property type="component" value="Unassembled WGS sequence"/>
</dbReference>
<evidence type="ECO:0000256" key="1">
    <source>
        <dbReference type="ARBA" id="ARBA00022741"/>
    </source>
</evidence>
<dbReference type="PANTHER" id="PTHR10218">
    <property type="entry name" value="GTP-BINDING PROTEIN ALPHA SUBUNIT"/>
    <property type="match status" value="1"/>
</dbReference>
<dbReference type="InterPro" id="IPR027417">
    <property type="entry name" value="P-loop_NTPase"/>
</dbReference>
<dbReference type="Pfam" id="PF00503">
    <property type="entry name" value="G-alpha"/>
    <property type="match status" value="1"/>
</dbReference>
<keyword evidence="4" id="KW-0479">Metal-binding</keyword>
<dbReference type="InterPro" id="IPR001019">
    <property type="entry name" value="Gprotein_alpha_su"/>
</dbReference>
<keyword evidence="3" id="KW-0807">Transducer</keyword>
<keyword evidence="6" id="KW-1185">Reference proteome</keyword>
<keyword evidence="2" id="KW-0342">GTP-binding</keyword>
<accession>A0ABD1PC40</accession>
<protein>
    <submittedName>
        <fullName evidence="5">Extra-large guanine nucleotide-binding protein 1</fullName>
    </submittedName>
</protein>
<name>A0ABD1PC40_9LAMI</name>
<dbReference type="GO" id="GO:0007165">
    <property type="term" value="P:signal transduction"/>
    <property type="evidence" value="ECO:0007669"/>
    <property type="project" value="UniProtKB-KW"/>
</dbReference>
<evidence type="ECO:0000256" key="2">
    <source>
        <dbReference type="ARBA" id="ARBA00023134"/>
    </source>
</evidence>
<dbReference type="SUPFAM" id="SSF52540">
    <property type="entry name" value="P-loop containing nucleoside triphosphate hydrolases"/>
    <property type="match status" value="1"/>
</dbReference>
<evidence type="ECO:0000256" key="4">
    <source>
        <dbReference type="PIRSR" id="PIRSR601019-2"/>
    </source>
</evidence>
<dbReference type="PANTHER" id="PTHR10218:SF321">
    <property type="entry name" value="EXTRA-LARGE GUANINE NUCLEOTIDE-BINDING PROTEIN 2"/>
    <property type="match status" value="1"/>
</dbReference>
<keyword evidence="1" id="KW-0547">Nucleotide-binding</keyword>
<dbReference type="EMBL" id="JBFOLK010000014">
    <property type="protein sequence ID" value="KAL2460196.1"/>
    <property type="molecule type" value="Genomic_DNA"/>
</dbReference>
<evidence type="ECO:0000313" key="5">
    <source>
        <dbReference type="EMBL" id="KAL2460196.1"/>
    </source>
</evidence>
<dbReference type="InterPro" id="IPR011025">
    <property type="entry name" value="GproteinA_insert"/>
</dbReference>
<comment type="caution">
    <text evidence="5">The sequence shown here is derived from an EMBL/GenBank/DDBJ whole genome shotgun (WGS) entry which is preliminary data.</text>
</comment>
<feature type="binding site" evidence="4">
    <location>
        <position position="41"/>
    </location>
    <ligand>
        <name>Mg(2+)</name>
        <dbReference type="ChEBI" id="CHEBI:18420"/>
    </ligand>
</feature>
<dbReference type="PROSITE" id="PS51882">
    <property type="entry name" value="G_ALPHA"/>
    <property type="match status" value="1"/>
</dbReference>
<sequence length="235" mass="27118">MNCISYQESRNYFLDRAVEISRINYEPSDMDILYAEGITSSNGVASMEFSFPYSSQDGYMESDYQSDPLLRYQLIRVHENSLGRNCKWLEMFEDVDLVLFCVSLTDYDEFYEDASGICTNKMLASKKLFERIVSHPSLGQKNFVLLFTNFHPHNAYSNNHPALAQRAFYYMAVKFKRLFNSLTGRKLFVSPVTGLEADSVDTALKYGREVLKWDEDKLNFSMNEDSIESIEASTT</sequence>
<proteinExistence type="predicted"/>
<dbReference type="AlphaFoldDB" id="A0ABD1PC40"/>
<dbReference type="GO" id="GO:0005525">
    <property type="term" value="F:GTP binding"/>
    <property type="evidence" value="ECO:0007669"/>
    <property type="project" value="UniProtKB-KW"/>
</dbReference>
<dbReference type="Gene3D" id="3.40.50.300">
    <property type="entry name" value="P-loop containing nucleotide triphosphate hydrolases"/>
    <property type="match status" value="1"/>
</dbReference>
<organism evidence="5 6">
    <name type="scientific">Abeliophyllum distichum</name>
    <dbReference type="NCBI Taxonomy" id="126358"/>
    <lineage>
        <taxon>Eukaryota</taxon>
        <taxon>Viridiplantae</taxon>
        <taxon>Streptophyta</taxon>
        <taxon>Embryophyta</taxon>
        <taxon>Tracheophyta</taxon>
        <taxon>Spermatophyta</taxon>
        <taxon>Magnoliopsida</taxon>
        <taxon>eudicotyledons</taxon>
        <taxon>Gunneridae</taxon>
        <taxon>Pentapetalae</taxon>
        <taxon>asterids</taxon>
        <taxon>lamiids</taxon>
        <taxon>Lamiales</taxon>
        <taxon>Oleaceae</taxon>
        <taxon>Forsythieae</taxon>
        <taxon>Abeliophyllum</taxon>
    </lineage>
</organism>
<keyword evidence="4" id="KW-0460">Magnesium</keyword>
<dbReference type="Gene3D" id="1.10.400.10">
    <property type="entry name" value="GI Alpha 1, domain 2-like"/>
    <property type="match status" value="1"/>
</dbReference>
<evidence type="ECO:0000256" key="3">
    <source>
        <dbReference type="ARBA" id="ARBA00023224"/>
    </source>
</evidence>
<reference evidence="6" key="1">
    <citation type="submission" date="2024-07" db="EMBL/GenBank/DDBJ databases">
        <title>Two chromosome-level genome assemblies of Korean endemic species Abeliophyllum distichum and Forsythia ovata (Oleaceae).</title>
        <authorList>
            <person name="Jang H."/>
        </authorList>
    </citation>
    <scope>NUCLEOTIDE SEQUENCE [LARGE SCALE GENOMIC DNA]</scope>
</reference>
<dbReference type="SUPFAM" id="SSF47895">
    <property type="entry name" value="Transducin (alpha subunit), insertion domain"/>
    <property type="match status" value="1"/>
</dbReference>
<evidence type="ECO:0000313" key="6">
    <source>
        <dbReference type="Proteomes" id="UP001604336"/>
    </source>
</evidence>
<gene>
    <name evidence="5" type="ORF">Adt_43616</name>
</gene>